<accession>A0A8X6NR28</accession>
<evidence type="ECO:0000313" key="2">
    <source>
        <dbReference type="Proteomes" id="UP000887013"/>
    </source>
</evidence>
<comment type="caution">
    <text evidence="1">The sequence shown here is derived from an EMBL/GenBank/DDBJ whole genome shotgun (WGS) entry which is preliminary data.</text>
</comment>
<dbReference type="Proteomes" id="UP000887013">
    <property type="component" value="Unassembled WGS sequence"/>
</dbReference>
<evidence type="ECO:0000313" key="1">
    <source>
        <dbReference type="EMBL" id="GFT29908.1"/>
    </source>
</evidence>
<proteinExistence type="predicted"/>
<keyword evidence="2" id="KW-1185">Reference proteome</keyword>
<sequence length="129" mass="15264">MENVGVKQKKTNYVRSWNVKREEFTMCTFLDEWFEKFAMRQNSRFKGRKRKEKSQFSCSFVSQSAGQSNPRLLSQMVMEREIYGNECLPTLPQNHKGVHENYSFELFHILSGAHSSASYYRPLYIMCLV</sequence>
<reference evidence="1" key="1">
    <citation type="submission" date="2020-08" db="EMBL/GenBank/DDBJ databases">
        <title>Multicomponent nature underlies the extraordinary mechanical properties of spider dragline silk.</title>
        <authorList>
            <person name="Kono N."/>
            <person name="Nakamura H."/>
            <person name="Mori M."/>
            <person name="Yoshida Y."/>
            <person name="Ohtoshi R."/>
            <person name="Malay A.D."/>
            <person name="Moran D.A.P."/>
            <person name="Tomita M."/>
            <person name="Numata K."/>
            <person name="Arakawa K."/>
        </authorList>
    </citation>
    <scope>NUCLEOTIDE SEQUENCE</scope>
</reference>
<dbReference type="AlphaFoldDB" id="A0A8X6NR28"/>
<protein>
    <submittedName>
        <fullName evidence="1">Uncharacterized protein</fullName>
    </submittedName>
</protein>
<dbReference type="EMBL" id="BMAW01061153">
    <property type="protein sequence ID" value="GFT29908.1"/>
    <property type="molecule type" value="Genomic_DNA"/>
</dbReference>
<gene>
    <name evidence="1" type="ORF">NPIL_311211</name>
</gene>
<name>A0A8X6NR28_NEPPI</name>
<organism evidence="1 2">
    <name type="scientific">Nephila pilipes</name>
    <name type="common">Giant wood spider</name>
    <name type="synonym">Nephila maculata</name>
    <dbReference type="NCBI Taxonomy" id="299642"/>
    <lineage>
        <taxon>Eukaryota</taxon>
        <taxon>Metazoa</taxon>
        <taxon>Ecdysozoa</taxon>
        <taxon>Arthropoda</taxon>
        <taxon>Chelicerata</taxon>
        <taxon>Arachnida</taxon>
        <taxon>Araneae</taxon>
        <taxon>Araneomorphae</taxon>
        <taxon>Entelegynae</taxon>
        <taxon>Araneoidea</taxon>
        <taxon>Nephilidae</taxon>
        <taxon>Nephila</taxon>
    </lineage>
</organism>
<dbReference type="OrthoDB" id="10299859at2759"/>